<keyword evidence="2" id="KW-0813">Transport</keyword>
<dbReference type="Pfam" id="PF03600">
    <property type="entry name" value="CitMHS"/>
    <property type="match status" value="1"/>
</dbReference>
<feature type="transmembrane region" description="Helical" evidence="6">
    <location>
        <begin position="97"/>
        <end position="119"/>
    </location>
</feature>
<feature type="transmembrane region" description="Helical" evidence="6">
    <location>
        <begin position="290"/>
        <end position="314"/>
    </location>
</feature>
<dbReference type="PANTHER" id="PTHR30354">
    <property type="entry name" value="GNT FAMILY GLUCONATE TRANSPORTER"/>
    <property type="match status" value="1"/>
</dbReference>
<evidence type="ECO:0000313" key="9">
    <source>
        <dbReference type="Proteomes" id="UP000621436"/>
    </source>
</evidence>
<dbReference type="GO" id="GO:0005886">
    <property type="term" value="C:plasma membrane"/>
    <property type="evidence" value="ECO:0007669"/>
    <property type="project" value="TreeGrafter"/>
</dbReference>
<evidence type="ECO:0000256" key="3">
    <source>
        <dbReference type="ARBA" id="ARBA00022692"/>
    </source>
</evidence>
<feature type="transmembrane region" description="Helical" evidence="6">
    <location>
        <begin position="7"/>
        <end position="37"/>
    </location>
</feature>
<name>A0A931ARE6_9FIRM</name>
<sequence length="429" mass="44672">MSVLGIVIGLIGIMVACMKGLSILIAAPIFSMVVAAFGGMELLPAFMETYMGGASGYIMDFFPMFFLGAIFGKIMEDTGAAAAVGNWIIDKIGADKAILAVVVACLVLTYGGISLFVVVFTMYPLGMAIFKEANVPKRFIAGSIAFGSFTITMTAIPGSPQIQNIIPTEFFGTDAMSAPFLGLAAAVIIFIAGYTYLQRELKKAWANGEKYIEAEDDNFGGEDQEGLPSVALSIIPLVSVVVLLNVFEMNINAALFWGNAIALILLWNRFEVIKDVAGTLNEGANGSLTAIMNTALAVGFGSVVQAVPGFDVLVDVLGEVTLGNPYLFGVVSTNALAGATGSASGGMSIALEALSESFLAMGGQPELLHRLIAIASGGLDVLPHNGAVITLLVVTGLTHKEAYKDIFVVALLIPVIVGLLAVIPATIIG</sequence>
<reference evidence="8" key="1">
    <citation type="submission" date="2020-11" db="EMBL/GenBank/DDBJ databases">
        <title>Halonatronomonas betainensis gen. nov., sp. nov. a novel haloalkaliphilic representative of the family Halanaerobiacae capable of betaine degradation.</title>
        <authorList>
            <person name="Boltyanskaya Y."/>
            <person name="Kevbrin V."/>
            <person name="Detkova E."/>
            <person name="Grouzdev D.S."/>
            <person name="Koziaeva V."/>
            <person name="Zhilina T."/>
        </authorList>
    </citation>
    <scope>NUCLEOTIDE SEQUENCE</scope>
    <source>
        <strain evidence="8">Z-7014</strain>
    </source>
</reference>
<feature type="transmembrane region" description="Helical" evidence="6">
    <location>
        <begin position="326"/>
        <end position="351"/>
    </location>
</feature>
<feature type="transmembrane region" description="Helical" evidence="6">
    <location>
        <begin position="406"/>
        <end position="428"/>
    </location>
</feature>
<dbReference type="RefSeq" id="WP_270454062.1">
    <property type="nucleotide sequence ID" value="NZ_JADPIE010000004.1"/>
</dbReference>
<feature type="transmembrane region" description="Helical" evidence="6">
    <location>
        <begin position="178"/>
        <end position="197"/>
    </location>
</feature>
<dbReference type="GO" id="GO:0015128">
    <property type="term" value="F:gluconate transmembrane transporter activity"/>
    <property type="evidence" value="ECO:0007669"/>
    <property type="project" value="InterPro"/>
</dbReference>
<dbReference type="PANTHER" id="PTHR30354:SF7">
    <property type="entry name" value="BLL7963 PROTEIN"/>
    <property type="match status" value="1"/>
</dbReference>
<evidence type="ECO:0000256" key="2">
    <source>
        <dbReference type="ARBA" id="ARBA00022448"/>
    </source>
</evidence>
<accession>A0A931ARE6</accession>
<organism evidence="8 9">
    <name type="scientific">Halonatronomonas betaini</name>
    <dbReference type="NCBI Taxonomy" id="2778430"/>
    <lineage>
        <taxon>Bacteria</taxon>
        <taxon>Bacillati</taxon>
        <taxon>Bacillota</taxon>
        <taxon>Clostridia</taxon>
        <taxon>Halanaerobiales</taxon>
        <taxon>Halarsenatibacteraceae</taxon>
        <taxon>Halonatronomonas</taxon>
    </lineage>
</organism>
<dbReference type="EMBL" id="JADPIE010000004">
    <property type="protein sequence ID" value="MBF8437117.1"/>
    <property type="molecule type" value="Genomic_DNA"/>
</dbReference>
<dbReference type="InterPro" id="IPR004680">
    <property type="entry name" value="Cit_transptr-like_dom"/>
</dbReference>
<comment type="caution">
    <text evidence="8">The sequence shown here is derived from an EMBL/GenBank/DDBJ whole genome shotgun (WGS) entry which is preliminary data.</text>
</comment>
<proteinExistence type="predicted"/>
<dbReference type="AlphaFoldDB" id="A0A931ARE6"/>
<dbReference type="InterPro" id="IPR003474">
    <property type="entry name" value="Glcn_transporter"/>
</dbReference>
<feature type="transmembrane region" description="Helical" evidence="6">
    <location>
        <begin position="57"/>
        <end position="76"/>
    </location>
</feature>
<feature type="transmembrane region" description="Helical" evidence="6">
    <location>
        <begin position="371"/>
        <end position="394"/>
    </location>
</feature>
<keyword evidence="4 6" id="KW-1133">Transmembrane helix</keyword>
<evidence type="ECO:0000256" key="5">
    <source>
        <dbReference type="ARBA" id="ARBA00023136"/>
    </source>
</evidence>
<comment type="subcellular location">
    <subcellularLocation>
        <location evidence="1">Membrane</location>
        <topology evidence="1">Multi-pass membrane protein</topology>
    </subcellularLocation>
</comment>
<evidence type="ECO:0000256" key="4">
    <source>
        <dbReference type="ARBA" id="ARBA00022989"/>
    </source>
</evidence>
<evidence type="ECO:0000313" key="8">
    <source>
        <dbReference type="EMBL" id="MBF8437117.1"/>
    </source>
</evidence>
<keyword evidence="9" id="KW-1185">Reference proteome</keyword>
<feature type="transmembrane region" description="Helical" evidence="6">
    <location>
        <begin position="254"/>
        <end position="270"/>
    </location>
</feature>
<feature type="transmembrane region" description="Helical" evidence="6">
    <location>
        <begin position="139"/>
        <end position="157"/>
    </location>
</feature>
<feature type="domain" description="Citrate transporter-like" evidence="7">
    <location>
        <begin position="24"/>
        <end position="272"/>
    </location>
</feature>
<evidence type="ECO:0000256" key="1">
    <source>
        <dbReference type="ARBA" id="ARBA00004141"/>
    </source>
</evidence>
<keyword evidence="5 6" id="KW-0472">Membrane</keyword>
<evidence type="ECO:0000256" key="6">
    <source>
        <dbReference type="SAM" id="Phobius"/>
    </source>
</evidence>
<keyword evidence="3 6" id="KW-0812">Transmembrane</keyword>
<dbReference type="Proteomes" id="UP000621436">
    <property type="component" value="Unassembled WGS sequence"/>
</dbReference>
<evidence type="ECO:0000259" key="7">
    <source>
        <dbReference type="Pfam" id="PF03600"/>
    </source>
</evidence>
<protein>
    <submittedName>
        <fullName evidence="8">GntP family permease</fullName>
    </submittedName>
</protein>
<feature type="transmembrane region" description="Helical" evidence="6">
    <location>
        <begin position="226"/>
        <end position="247"/>
    </location>
</feature>
<gene>
    <name evidence="8" type="ORF">I0Q91_08515</name>
</gene>